<proteinExistence type="predicted"/>
<evidence type="ECO:0000313" key="1">
    <source>
        <dbReference type="EMBL" id="MDN5069895.1"/>
    </source>
</evidence>
<protein>
    <submittedName>
        <fullName evidence="1">Uncharacterized protein</fullName>
    </submittedName>
</protein>
<dbReference type="EMBL" id="JAPZCX010000003">
    <property type="protein sequence ID" value="MDN5069895.1"/>
    <property type="molecule type" value="Genomic_DNA"/>
</dbReference>
<organism evidence="1 2">
    <name type="scientific">Aliarcobacter butzleri</name>
    <dbReference type="NCBI Taxonomy" id="28197"/>
    <lineage>
        <taxon>Bacteria</taxon>
        <taxon>Pseudomonadati</taxon>
        <taxon>Campylobacterota</taxon>
        <taxon>Epsilonproteobacteria</taxon>
        <taxon>Campylobacterales</taxon>
        <taxon>Arcobacteraceae</taxon>
        <taxon>Aliarcobacter</taxon>
    </lineage>
</organism>
<dbReference type="RefSeq" id="WP_301372073.1">
    <property type="nucleotide sequence ID" value="NZ_JAPZCX010000003.1"/>
</dbReference>
<comment type="caution">
    <text evidence="1">The sequence shown here is derived from an EMBL/GenBank/DDBJ whole genome shotgun (WGS) entry which is preliminary data.</text>
</comment>
<reference evidence="1" key="1">
    <citation type="submission" date="2022-12" db="EMBL/GenBank/DDBJ databases">
        <authorList>
            <person name="Uljanovas D."/>
        </authorList>
    </citation>
    <scope>NUCLEOTIDE SEQUENCE</scope>
    <source>
        <strain evidence="1">RCM69</strain>
    </source>
</reference>
<dbReference type="AlphaFoldDB" id="A0AAW7PWQ6"/>
<gene>
    <name evidence="1" type="ORF">O8C76_02485</name>
</gene>
<dbReference type="Proteomes" id="UP001170288">
    <property type="component" value="Unassembled WGS sequence"/>
</dbReference>
<evidence type="ECO:0000313" key="2">
    <source>
        <dbReference type="Proteomes" id="UP001170288"/>
    </source>
</evidence>
<accession>A0AAW7PWQ6</accession>
<sequence>MAEVRISPSSGTKYCGQCSFFGGQRKVQGSYLIYEQNTNGNCNRRSGTGSYAGRNVKATHSCSAFERWKF</sequence>
<name>A0AAW7PWQ6_9BACT</name>
<reference evidence="1" key="2">
    <citation type="journal article" date="2023" name="Microorganisms">
        <title>Genomic Characterization of Arcobacter butzleri Strains Isolated from Various Sources in Lithuania.</title>
        <authorList>
            <person name="Uljanovas D."/>
            <person name="Golz G."/>
            <person name="Fleischmann S."/>
            <person name="Kudirkiene E."/>
            <person name="Kasetiene N."/>
            <person name="Grineviciene A."/>
            <person name="Tamuleviciene E."/>
            <person name="Aksomaitiene J."/>
            <person name="Alter T."/>
            <person name="Malakauskas M."/>
        </authorList>
    </citation>
    <scope>NUCLEOTIDE SEQUENCE</scope>
    <source>
        <strain evidence="1">RCM69</strain>
    </source>
</reference>